<dbReference type="GO" id="GO:0005886">
    <property type="term" value="C:plasma membrane"/>
    <property type="evidence" value="ECO:0007669"/>
    <property type="project" value="TreeGrafter"/>
</dbReference>
<feature type="binding site" evidence="13">
    <location>
        <position position="640"/>
    </location>
    <ligand>
        <name>ATP</name>
        <dbReference type="ChEBI" id="CHEBI:30616"/>
    </ligand>
</feature>
<dbReference type="InterPro" id="IPR018303">
    <property type="entry name" value="ATPase_P-typ_P_site"/>
</dbReference>
<dbReference type="RefSeq" id="XP_013759278.1">
    <property type="nucleotide sequence ID" value="XM_013903824.1"/>
</dbReference>
<dbReference type="OrthoDB" id="377733at2759"/>
<dbReference type="SUPFAM" id="SSF81665">
    <property type="entry name" value="Calcium ATPase, transmembrane domain M"/>
    <property type="match status" value="1"/>
</dbReference>
<dbReference type="EC" id="7.6.2.1" evidence="15"/>
<feature type="transmembrane region" description="Helical" evidence="15">
    <location>
        <begin position="1241"/>
        <end position="1261"/>
    </location>
</feature>
<dbReference type="PANTHER" id="PTHR24092">
    <property type="entry name" value="PROBABLE PHOSPHOLIPID-TRANSPORTING ATPASE"/>
    <property type="match status" value="1"/>
</dbReference>
<dbReference type="Proteomes" id="UP000054408">
    <property type="component" value="Unassembled WGS sequence"/>
</dbReference>
<feature type="binding site" evidence="13">
    <location>
        <position position="681"/>
    </location>
    <ligand>
        <name>ATP</name>
        <dbReference type="ChEBI" id="CHEBI:30616"/>
    </ligand>
</feature>
<comment type="catalytic activity">
    <reaction evidence="11 15">
        <text>ATP + H2O + phospholipidSide 1 = ADP + phosphate + phospholipidSide 2.</text>
        <dbReference type="EC" id="7.6.2.1"/>
    </reaction>
</comment>
<dbReference type="STRING" id="461836.A0A0L0D6H2"/>
<keyword evidence="20" id="KW-1185">Reference proteome</keyword>
<comment type="cofactor">
    <cofactor evidence="14">
        <name>Mg(2+)</name>
        <dbReference type="ChEBI" id="CHEBI:18420"/>
    </cofactor>
</comment>
<evidence type="ECO:0000256" key="9">
    <source>
        <dbReference type="ARBA" id="ARBA00022989"/>
    </source>
</evidence>
<proteinExistence type="inferred from homology"/>
<feature type="binding site" evidence="14">
    <location>
        <position position="397"/>
    </location>
    <ligand>
        <name>Mg(2+)</name>
        <dbReference type="ChEBI" id="CHEBI:18420"/>
    </ligand>
</feature>
<dbReference type="SUPFAM" id="SSF81653">
    <property type="entry name" value="Calcium ATPase, transduction domain A"/>
    <property type="match status" value="1"/>
</dbReference>
<dbReference type="InterPro" id="IPR023298">
    <property type="entry name" value="ATPase_P-typ_TM_dom_sf"/>
</dbReference>
<evidence type="ECO:0000259" key="17">
    <source>
        <dbReference type="Pfam" id="PF16209"/>
    </source>
</evidence>
<evidence type="ECO:0000313" key="20">
    <source>
        <dbReference type="Proteomes" id="UP000054408"/>
    </source>
</evidence>
<evidence type="ECO:0000256" key="11">
    <source>
        <dbReference type="ARBA" id="ARBA00034036"/>
    </source>
</evidence>
<keyword evidence="8 15" id="KW-1278">Translocase</keyword>
<evidence type="ECO:0000313" key="19">
    <source>
        <dbReference type="EMBL" id="KNC47800.1"/>
    </source>
</evidence>
<dbReference type="SFLD" id="SFLDG00002">
    <property type="entry name" value="C1.7:_P-type_atpase_like"/>
    <property type="match status" value="1"/>
</dbReference>
<feature type="binding site" evidence="13">
    <location>
        <position position="397"/>
    </location>
    <ligand>
        <name>ATP</name>
        <dbReference type="ChEBI" id="CHEBI:30616"/>
    </ligand>
</feature>
<dbReference type="InterPro" id="IPR032631">
    <property type="entry name" value="P-type_ATPase_N"/>
</dbReference>
<dbReference type="Gene3D" id="3.40.1110.10">
    <property type="entry name" value="Calcium-transporting ATPase, cytoplasmic domain N"/>
    <property type="match status" value="1"/>
</dbReference>
<feature type="domain" description="P-type ATPase N-terminal" evidence="17">
    <location>
        <begin position="16"/>
        <end position="81"/>
    </location>
</feature>
<dbReference type="InterPro" id="IPR023214">
    <property type="entry name" value="HAD_sf"/>
</dbReference>
<dbReference type="SUPFAM" id="SSF81660">
    <property type="entry name" value="Metal cation-transporting ATPase, ATP-binding domain N"/>
    <property type="match status" value="1"/>
</dbReference>
<dbReference type="eggNOG" id="KOG0206">
    <property type="taxonomic scope" value="Eukaryota"/>
</dbReference>
<dbReference type="InterPro" id="IPR008250">
    <property type="entry name" value="ATPase_P-typ_transduc_dom_A_sf"/>
</dbReference>
<sequence>MPCFNREPKVPARRMVYVGDAERNAEMGFPNNKVVTAQYTVLNFLPVNLFAQFHRVANLYFLLIALLQQIPGASPLGQGTTAMTLVVVLTFTAIKDAWEDYKRHRSDAEVNSRPILVLRDGFNAPRPIISRDVAVGDIVRIEDNQFFPADLLLLSTSEPAGMCYIETRNLDGETNLKERLAMRSTRDVLDSAPKLLGLRGELECEGPNNRIDSFDGSLTLAGGESQRIDPKNVLLTGCQLKYTKWIYAMVIYTGKHTKLQMQTANEKKIKKTSDIEKVTNRLIILIFALQILMCIVSAAGYGIWIRDHQDTAMYLHMGDLVPAAQGAFSVLTFLILYSNLIPISLYVSMETVKVGQAEWINQDLEMFYEADNIPAKCRTSALNEELGQVEYIFSDKTGTLTCNNLVFVKASIGGKAYGAGTTDFAAIGARKIRKFVSEGSLGTVKTSVGGGGGAGHGQHHHRRGGGADEAYSEYSYLGDEQQEEEEESGRGAGATARDDADSYELESYSYSYSESFYTYSYSDPAGGPSARKPPRGPQTVQVALKGAPPKRSRSSAGRLARLTKGGPELEDTPLFKGLAVPHCEFVDEGNAMVTDLRAQGYTAADIELFFLNCALNHTVIPRADTESSTGVSYQAGSPDEGALVYTAANFGYLFHSRTPDTYTVSVMGRDVTFDMLNFNFFDNTRKRMSVVVGMPDGTKVLFVKGADSFVLPLLDEDDAENMRKKDMTDEHLTLFAAKGLRTLVLAYKVLDEEAYEAYNAIYNEANEMPGGPKGSQGYKEKKTKMQLAYRMIEADNRDLILIGASAIEDRLQDGVPETIATLRKAGIKIWVLTGDKQDTAIQIGYSCNLLDQGKDIVILNDEGDSEADTAKFKIDKTASDEEKHRARLAAVKRAQERMLPIMEQKLAEMRETLERDPAFEFQCAVDGHTLEALLGDAGSSSNDELTAKTAKALLDLTMQCKSVIGCRVSPAQKAQVVNFVKDNLHPITLAIGDGANDVVMIKAANIGVGISGREGQQASNSADYAFGQFRYLKPLLLVHGHWCYHRIAKLILYSFYKNMALALVPFWFVFVNGFSGQSFVEKWTFSLYNVVYTALPILIVGLFDQCLSREVLNTFPQLYTSGIRKRFFSIKMFAGWILSAVYHSLVFFFVTSSAIEHGIFSADGRTTGIFGNGVIIMAVVVLTVTLKLALETNNWTVLNLAAVGLSLFGFFFWIAVFSFMGEISDDAANMLGVGTKMYGTGVFWFTLLLVPVICIVPDLVYKYAKRTFFYEPYDIVNELELVHRKSGDGRSFKDFLAAAAEASGSSVQLGQADGDGPVVGGFVFDPPPGSFEHAVLHHAPSGRDHAEDANE</sequence>
<feature type="transmembrane region" description="Helical" evidence="15">
    <location>
        <begin position="1128"/>
        <end position="1149"/>
    </location>
</feature>
<comment type="similarity">
    <text evidence="2 15">Belongs to the cation transport ATPase (P-type) (TC 3.A.3) family. Type IV subfamily.</text>
</comment>
<dbReference type="GeneID" id="25563593"/>
<dbReference type="GO" id="GO:0005802">
    <property type="term" value="C:trans-Golgi network"/>
    <property type="evidence" value="ECO:0007669"/>
    <property type="project" value="TreeGrafter"/>
</dbReference>
<keyword evidence="7 14" id="KW-0460">Magnesium</keyword>
<accession>A0A0L0D6H2</accession>
<feature type="transmembrane region" description="Helical" evidence="15">
    <location>
        <begin position="282"/>
        <end position="304"/>
    </location>
</feature>
<feature type="binding site" evidence="13">
    <location>
        <position position="396"/>
    </location>
    <ligand>
        <name>ATP</name>
        <dbReference type="ChEBI" id="CHEBI:30616"/>
    </ligand>
</feature>
<feature type="binding site" evidence="14">
    <location>
        <position position="997"/>
    </location>
    <ligand>
        <name>Mg(2+)</name>
        <dbReference type="ChEBI" id="CHEBI:18420"/>
    </ligand>
</feature>
<keyword evidence="6 13" id="KW-0067">ATP-binding</keyword>
<feature type="binding site" evidence="13">
    <location>
        <position position="833"/>
    </location>
    <ligand>
        <name>ATP</name>
        <dbReference type="ChEBI" id="CHEBI:30616"/>
    </ligand>
</feature>
<feature type="binding site" evidence="13">
    <location>
        <position position="835"/>
    </location>
    <ligand>
        <name>ATP</name>
        <dbReference type="ChEBI" id="CHEBI:30616"/>
    </ligand>
</feature>
<dbReference type="EMBL" id="GL349448">
    <property type="protein sequence ID" value="KNC47800.1"/>
    <property type="molecule type" value="Genomic_DNA"/>
</dbReference>
<dbReference type="SFLD" id="SFLDF00027">
    <property type="entry name" value="p-type_atpase"/>
    <property type="match status" value="1"/>
</dbReference>
<protein>
    <recommendedName>
        <fullName evidence="15">Phospholipid-transporting ATPase</fullName>
        <ecNumber evidence="15">7.6.2.1</ecNumber>
    </recommendedName>
</protein>
<dbReference type="Gene3D" id="2.70.150.10">
    <property type="entry name" value="Calcium-transporting ATPase, cytoplasmic transduction domain A"/>
    <property type="match status" value="1"/>
</dbReference>
<keyword evidence="4 14" id="KW-0479">Metal-binding</keyword>
<dbReference type="GO" id="GO:0007030">
    <property type="term" value="P:Golgi organization"/>
    <property type="evidence" value="ECO:0007669"/>
    <property type="project" value="TreeGrafter"/>
</dbReference>
<name>A0A0L0D6H2_THETB</name>
<feature type="binding site" evidence="13">
    <location>
        <position position="997"/>
    </location>
    <ligand>
        <name>ATP</name>
        <dbReference type="ChEBI" id="CHEBI:30616"/>
    </ligand>
</feature>
<evidence type="ECO:0000256" key="15">
    <source>
        <dbReference type="RuleBase" id="RU362033"/>
    </source>
</evidence>
<dbReference type="Pfam" id="PF16212">
    <property type="entry name" value="PhoLip_ATPase_C"/>
    <property type="match status" value="1"/>
</dbReference>
<dbReference type="GO" id="GO:0045332">
    <property type="term" value="P:phospholipid translocation"/>
    <property type="evidence" value="ECO:0007669"/>
    <property type="project" value="TreeGrafter"/>
</dbReference>
<feature type="binding site" evidence="13">
    <location>
        <position position="967"/>
    </location>
    <ligand>
        <name>ATP</name>
        <dbReference type="ChEBI" id="CHEBI:30616"/>
    </ligand>
</feature>
<feature type="region of interest" description="Disordered" evidence="16">
    <location>
        <begin position="524"/>
        <end position="558"/>
    </location>
</feature>
<keyword evidence="9 15" id="KW-1133">Transmembrane helix</keyword>
<evidence type="ECO:0000256" key="7">
    <source>
        <dbReference type="ARBA" id="ARBA00022842"/>
    </source>
</evidence>
<evidence type="ECO:0000256" key="3">
    <source>
        <dbReference type="ARBA" id="ARBA00022692"/>
    </source>
</evidence>
<dbReference type="NCBIfam" id="TIGR01652">
    <property type="entry name" value="ATPase-Plipid"/>
    <property type="match status" value="2"/>
</dbReference>
<evidence type="ECO:0000256" key="16">
    <source>
        <dbReference type="SAM" id="MobiDB-lite"/>
    </source>
</evidence>
<dbReference type="OMA" id="TANEMDF"/>
<dbReference type="InterPro" id="IPR006539">
    <property type="entry name" value="P-type_ATPase_IV"/>
</dbReference>
<organism evidence="19 20">
    <name type="scientific">Thecamonas trahens ATCC 50062</name>
    <dbReference type="NCBI Taxonomy" id="461836"/>
    <lineage>
        <taxon>Eukaryota</taxon>
        <taxon>Apusozoa</taxon>
        <taxon>Apusomonadida</taxon>
        <taxon>Apusomonadidae</taxon>
        <taxon>Thecamonas</taxon>
    </lineage>
</organism>
<dbReference type="PANTHER" id="PTHR24092:SF190">
    <property type="entry name" value="PHOSPHOLIPID-TRANSPORTING ATPASE"/>
    <property type="match status" value="1"/>
</dbReference>
<dbReference type="GO" id="GO:0000287">
    <property type="term" value="F:magnesium ion binding"/>
    <property type="evidence" value="ECO:0007669"/>
    <property type="project" value="UniProtKB-UniRule"/>
</dbReference>
<feature type="binding site" evidence="13">
    <location>
        <position position="704"/>
    </location>
    <ligand>
        <name>ATP</name>
        <dbReference type="ChEBI" id="CHEBI:30616"/>
    </ligand>
</feature>
<feature type="binding site" evidence="14">
    <location>
        <position position="395"/>
    </location>
    <ligand>
        <name>Mg(2+)</name>
        <dbReference type="ChEBI" id="CHEBI:18420"/>
    </ligand>
</feature>
<dbReference type="GO" id="GO:0016887">
    <property type="term" value="F:ATP hydrolysis activity"/>
    <property type="evidence" value="ECO:0007669"/>
    <property type="project" value="InterPro"/>
</dbReference>
<feature type="transmembrane region" description="Helical" evidence="15">
    <location>
        <begin position="1055"/>
        <end position="1075"/>
    </location>
</feature>
<evidence type="ECO:0000256" key="12">
    <source>
        <dbReference type="PIRSR" id="PIRSR606539-1"/>
    </source>
</evidence>
<dbReference type="SUPFAM" id="SSF56784">
    <property type="entry name" value="HAD-like"/>
    <property type="match status" value="1"/>
</dbReference>
<dbReference type="NCBIfam" id="TIGR01494">
    <property type="entry name" value="ATPase_P-type"/>
    <property type="match status" value="1"/>
</dbReference>
<feature type="binding site" evidence="13">
    <location>
        <position position="996"/>
    </location>
    <ligand>
        <name>ATP</name>
        <dbReference type="ChEBI" id="CHEBI:30616"/>
    </ligand>
</feature>
<evidence type="ECO:0000256" key="6">
    <source>
        <dbReference type="ARBA" id="ARBA00022840"/>
    </source>
</evidence>
<feature type="region of interest" description="Disordered" evidence="16">
    <location>
        <begin position="447"/>
        <end position="500"/>
    </location>
</feature>
<feature type="binding site" evidence="14">
    <location>
        <position position="993"/>
    </location>
    <ligand>
        <name>Mg(2+)</name>
        <dbReference type="ChEBI" id="CHEBI:18420"/>
    </ligand>
</feature>
<feature type="domain" description="P-type ATPase C-terminal" evidence="18">
    <location>
        <begin position="1020"/>
        <end position="1269"/>
    </location>
</feature>
<feature type="active site" description="4-aspartylphosphate intermediate" evidence="12">
    <location>
        <position position="395"/>
    </location>
</feature>
<dbReference type="InterPro" id="IPR036412">
    <property type="entry name" value="HAD-like_sf"/>
</dbReference>
<dbReference type="Gene3D" id="3.40.50.1000">
    <property type="entry name" value="HAD superfamily/HAD-like"/>
    <property type="match status" value="1"/>
</dbReference>
<feature type="transmembrane region" description="Helical" evidence="15">
    <location>
        <begin position="1087"/>
        <end position="1107"/>
    </location>
</feature>
<dbReference type="InterPro" id="IPR023299">
    <property type="entry name" value="ATPase_P-typ_cyto_dom_N"/>
</dbReference>
<gene>
    <name evidence="19" type="ORF">AMSG_04028</name>
</gene>
<evidence type="ECO:0000256" key="2">
    <source>
        <dbReference type="ARBA" id="ARBA00008109"/>
    </source>
</evidence>
<evidence type="ECO:0000256" key="10">
    <source>
        <dbReference type="ARBA" id="ARBA00023136"/>
    </source>
</evidence>
<dbReference type="PRINTS" id="PR00119">
    <property type="entry name" value="CATATPASE"/>
</dbReference>
<dbReference type="SFLD" id="SFLDS00003">
    <property type="entry name" value="Haloacid_Dehalogenase"/>
    <property type="match status" value="1"/>
</dbReference>
<dbReference type="InterPro" id="IPR044492">
    <property type="entry name" value="P_typ_ATPase_HD_dom"/>
</dbReference>
<dbReference type="PROSITE" id="PS00154">
    <property type="entry name" value="ATPASE_E1_E2"/>
    <property type="match status" value="1"/>
</dbReference>
<evidence type="ECO:0000256" key="5">
    <source>
        <dbReference type="ARBA" id="ARBA00022741"/>
    </source>
</evidence>
<feature type="transmembrane region" description="Helical" evidence="15">
    <location>
        <begin position="1197"/>
        <end position="1221"/>
    </location>
</feature>
<feature type="transmembrane region" description="Helical" evidence="15">
    <location>
        <begin position="1169"/>
        <end position="1190"/>
    </location>
</feature>
<reference evidence="19 20" key="1">
    <citation type="submission" date="2010-05" db="EMBL/GenBank/DDBJ databases">
        <title>The Genome Sequence of Thecamonas trahens ATCC 50062.</title>
        <authorList>
            <consortium name="The Broad Institute Genome Sequencing Platform"/>
            <person name="Russ C."/>
            <person name="Cuomo C."/>
            <person name="Shea T."/>
            <person name="Young S.K."/>
            <person name="Zeng Q."/>
            <person name="Koehrsen M."/>
            <person name="Haas B."/>
            <person name="Borodovsky M."/>
            <person name="Guigo R."/>
            <person name="Alvarado L."/>
            <person name="Berlin A."/>
            <person name="Bochicchio J."/>
            <person name="Borenstein D."/>
            <person name="Chapman S."/>
            <person name="Chen Z."/>
            <person name="Freedman E."/>
            <person name="Gellesch M."/>
            <person name="Goldberg J."/>
            <person name="Griggs A."/>
            <person name="Gujja S."/>
            <person name="Heilman E."/>
            <person name="Heiman D."/>
            <person name="Hepburn T."/>
            <person name="Howarth C."/>
            <person name="Jen D."/>
            <person name="Larson L."/>
            <person name="Mehta T."/>
            <person name="Park D."/>
            <person name="Pearson M."/>
            <person name="Roberts A."/>
            <person name="Saif S."/>
            <person name="Shenoy N."/>
            <person name="Sisk P."/>
            <person name="Stolte C."/>
            <person name="Sykes S."/>
            <person name="Thomson T."/>
            <person name="Walk T."/>
            <person name="White J."/>
            <person name="Yandava C."/>
            <person name="Burger G."/>
            <person name="Gray M.W."/>
            <person name="Holland P.W.H."/>
            <person name="King N."/>
            <person name="Lang F.B.F."/>
            <person name="Roger A.J."/>
            <person name="Ruiz-Trillo I."/>
            <person name="Lander E."/>
            <person name="Nusbaum C."/>
        </authorList>
    </citation>
    <scope>NUCLEOTIDE SEQUENCE [LARGE SCALE GENOMIC DNA]</scope>
    <source>
        <strain evidence="19 20">ATCC 50062</strain>
    </source>
</reference>
<feature type="binding site" evidence="13">
    <location>
        <position position="973"/>
    </location>
    <ligand>
        <name>ATP</name>
        <dbReference type="ChEBI" id="CHEBI:30616"/>
    </ligand>
</feature>
<evidence type="ECO:0000256" key="4">
    <source>
        <dbReference type="ARBA" id="ARBA00022723"/>
    </source>
</evidence>
<feature type="binding site" evidence="13">
    <location>
        <position position="395"/>
    </location>
    <ligand>
        <name>ATP</name>
        <dbReference type="ChEBI" id="CHEBI:30616"/>
    </ligand>
</feature>
<evidence type="ECO:0000256" key="13">
    <source>
        <dbReference type="PIRSR" id="PIRSR606539-2"/>
    </source>
</evidence>
<keyword evidence="5 13" id="KW-0547">Nucleotide-binding</keyword>
<feature type="binding site" evidence="13">
    <location>
        <position position="834"/>
    </location>
    <ligand>
        <name>ATP</name>
        <dbReference type="ChEBI" id="CHEBI:30616"/>
    </ligand>
</feature>
<evidence type="ECO:0000256" key="14">
    <source>
        <dbReference type="PIRSR" id="PIRSR606539-3"/>
    </source>
</evidence>
<comment type="subcellular location">
    <subcellularLocation>
        <location evidence="1 15">Membrane</location>
        <topology evidence="1 15">Multi-pass membrane protein</topology>
    </subcellularLocation>
</comment>
<feature type="binding site" evidence="13">
    <location>
        <position position="741"/>
    </location>
    <ligand>
        <name>ATP</name>
        <dbReference type="ChEBI" id="CHEBI:30616"/>
    </ligand>
</feature>
<dbReference type="GO" id="GO:0140326">
    <property type="term" value="F:ATPase-coupled intramembrane lipid transporter activity"/>
    <property type="evidence" value="ECO:0007669"/>
    <property type="project" value="UniProtKB-EC"/>
</dbReference>
<keyword evidence="10 15" id="KW-0472">Membrane</keyword>
<keyword evidence="3 15" id="KW-0812">Transmembrane</keyword>
<evidence type="ECO:0000256" key="8">
    <source>
        <dbReference type="ARBA" id="ARBA00022967"/>
    </source>
</evidence>
<feature type="transmembrane region" description="Helical" evidence="15">
    <location>
        <begin position="324"/>
        <end position="347"/>
    </location>
</feature>
<evidence type="ECO:0000256" key="1">
    <source>
        <dbReference type="ARBA" id="ARBA00004141"/>
    </source>
</evidence>
<dbReference type="InterPro" id="IPR001757">
    <property type="entry name" value="P_typ_ATPase"/>
</dbReference>
<evidence type="ECO:0000259" key="18">
    <source>
        <dbReference type="Pfam" id="PF16212"/>
    </source>
</evidence>
<dbReference type="Pfam" id="PF16209">
    <property type="entry name" value="PhoLip_ATPase_N"/>
    <property type="match status" value="1"/>
</dbReference>
<dbReference type="InterPro" id="IPR032630">
    <property type="entry name" value="P_typ_ATPase_c"/>
</dbReference>
<dbReference type="GO" id="GO:0005524">
    <property type="term" value="F:ATP binding"/>
    <property type="evidence" value="ECO:0007669"/>
    <property type="project" value="UniProtKB-UniRule"/>
</dbReference>
<dbReference type="Pfam" id="PF13246">
    <property type="entry name" value="Cation_ATPase"/>
    <property type="match status" value="1"/>
</dbReference>